<proteinExistence type="predicted"/>
<keyword evidence="3" id="KW-1185">Reference proteome</keyword>
<evidence type="ECO:0000313" key="3">
    <source>
        <dbReference type="Proteomes" id="UP000282876"/>
    </source>
</evidence>
<organism evidence="2 3">
    <name type="scientific">Tubulinosema ratisbonensis</name>
    <dbReference type="NCBI Taxonomy" id="291195"/>
    <lineage>
        <taxon>Eukaryota</taxon>
        <taxon>Fungi</taxon>
        <taxon>Fungi incertae sedis</taxon>
        <taxon>Microsporidia</taxon>
        <taxon>Tubulinosematoidea</taxon>
        <taxon>Tubulinosematidae</taxon>
        <taxon>Tubulinosema</taxon>
    </lineage>
</organism>
<feature type="chain" id="PRO_5019054489" evidence="1">
    <location>
        <begin position="19"/>
        <end position="262"/>
    </location>
</feature>
<gene>
    <name evidence="2" type="ORF">TUBRATIS_26850</name>
</gene>
<dbReference type="OrthoDB" id="2196897at2759"/>
<accession>A0A437AIC0</accession>
<comment type="caution">
    <text evidence="2">The sequence shown here is derived from an EMBL/GenBank/DDBJ whole genome shotgun (WGS) entry which is preliminary data.</text>
</comment>
<dbReference type="VEuPathDB" id="MicrosporidiaDB:TUBRATIS_26850"/>
<dbReference type="AlphaFoldDB" id="A0A437AIC0"/>
<sequence>MVLKVNKNILMLTYLVIAYSFVIQEKSTKKYIANDSDGRIAMVDFPNEATRYEMLTSVDRKLDIHIAVKGKTLVFDMGTDGINLLVAEQTHNPSQLFQINLDVNGYYQINQKETFLKFDSFMNGLIGSKYKKGYELGFLLYDDTGVFPYPTDISRGIESPYRKKPKMGNSKVFKSLLNGGVVGSSGYVTYNNMKYSTNLMKDDHDFSTCERPEAADLHAQQHNGAQIRTRISKLSEYNEDRMNEGTHLHVMDDYDREKKGYD</sequence>
<dbReference type="Proteomes" id="UP000282876">
    <property type="component" value="Unassembled WGS sequence"/>
</dbReference>
<feature type="signal peptide" evidence="1">
    <location>
        <begin position="1"/>
        <end position="18"/>
    </location>
</feature>
<keyword evidence="1" id="KW-0732">Signal</keyword>
<protein>
    <submittedName>
        <fullName evidence="2">Uncharacterized protein</fullName>
    </submittedName>
</protein>
<name>A0A437AIC0_9MICR</name>
<reference evidence="2 3" key="1">
    <citation type="submission" date="2018-10" db="EMBL/GenBank/DDBJ databases">
        <title>Draft genome sequence of the microsporidian Tubulinosema ratisbonensis.</title>
        <authorList>
            <person name="Polonais V."/>
            <person name="Peyretaillade E."/>
            <person name="Niehus S."/>
            <person name="Wawrzyniak I."/>
            <person name="Franchet A."/>
            <person name="Gaspin C."/>
            <person name="Reichstadt M."/>
            <person name="Belser C."/>
            <person name="Labadie K."/>
            <person name="Delbac F."/>
            <person name="Ferrandon D."/>
        </authorList>
    </citation>
    <scope>NUCLEOTIDE SEQUENCE [LARGE SCALE GENOMIC DNA]</scope>
    <source>
        <strain evidence="2 3">Franzen</strain>
    </source>
</reference>
<evidence type="ECO:0000256" key="1">
    <source>
        <dbReference type="SAM" id="SignalP"/>
    </source>
</evidence>
<evidence type="ECO:0000313" key="2">
    <source>
        <dbReference type="EMBL" id="RVD90882.1"/>
    </source>
</evidence>
<dbReference type="EMBL" id="RCSS01000737">
    <property type="protein sequence ID" value="RVD90882.1"/>
    <property type="molecule type" value="Genomic_DNA"/>
</dbReference>